<proteinExistence type="inferred from homology"/>
<dbReference type="InterPro" id="IPR030373">
    <property type="entry name" value="PABS_CS"/>
</dbReference>
<keyword evidence="2 3" id="KW-0808">Transferase</keyword>
<feature type="domain" description="PABS" evidence="4">
    <location>
        <begin position="84"/>
        <end position="331"/>
    </location>
</feature>
<dbReference type="AlphaFoldDB" id="A0A438EYU9"/>
<evidence type="ECO:0000256" key="3">
    <source>
        <dbReference type="PROSITE-ProRule" id="PRU00354"/>
    </source>
</evidence>
<organism evidence="5 6">
    <name type="scientific">Vitis vinifera</name>
    <name type="common">Grape</name>
    <dbReference type="NCBI Taxonomy" id="29760"/>
    <lineage>
        <taxon>Eukaryota</taxon>
        <taxon>Viridiplantae</taxon>
        <taxon>Streptophyta</taxon>
        <taxon>Embryophyta</taxon>
        <taxon>Tracheophyta</taxon>
        <taxon>Spermatophyta</taxon>
        <taxon>Magnoliopsida</taxon>
        <taxon>eudicotyledons</taxon>
        <taxon>Gunneridae</taxon>
        <taxon>Pentapetalae</taxon>
        <taxon>rosids</taxon>
        <taxon>Vitales</taxon>
        <taxon>Vitaceae</taxon>
        <taxon>Viteae</taxon>
        <taxon>Vitis</taxon>
    </lineage>
</organism>
<dbReference type="PROSITE" id="PS01330">
    <property type="entry name" value="PABS_1"/>
    <property type="match status" value="1"/>
</dbReference>
<name>A0A438EYU9_VITVI</name>
<feature type="active site" description="Proton acceptor" evidence="3">
    <location>
        <position position="249"/>
    </location>
</feature>
<evidence type="ECO:0000313" key="6">
    <source>
        <dbReference type="Proteomes" id="UP000288805"/>
    </source>
</evidence>
<dbReference type="PANTHER" id="PTHR11558">
    <property type="entry name" value="SPERMIDINE/SPERMINE SYNTHASE"/>
    <property type="match status" value="1"/>
</dbReference>
<gene>
    <name evidence="5" type="primary">SPDE_0</name>
    <name evidence="5" type="ORF">CK203_089637</name>
</gene>
<evidence type="ECO:0000259" key="4">
    <source>
        <dbReference type="PROSITE" id="PS51006"/>
    </source>
</evidence>
<sequence>MAKVSGVVSAVFMAKANGNGVASAEFKANGNGSPEFHANLHRKETVGDGVMAEHGNTIVSSVSLLPPETENSSNGDVCFSSAIPGWYADAPPLWPGEAHVYKVEKVLFRGKSEYQELFIFESATSGKIVILDGISNSQKRMSLYTKRCSLTLPFAPFPTPRRTFFQTFFPQVLLVGGGDGGILREASRHSSLEQIDICEIDKMVIDVYKQFFPDIAVGFEDPRVSVYIGDGVEFLKSVPEATYDAIILDAFQEMGPSAQELADKHILESVARALRPGGVLSTQAESMWNKNFILEDIIADCRKIFKGSVNYAWTTVPVYSSGVVGFILCATEGPPVDFKHPINPIDAVPNHGVAKGPPKFYNAEVHTAAFCLPSFLKGGSSKN</sequence>
<evidence type="ECO:0000256" key="2">
    <source>
        <dbReference type="ARBA" id="ARBA00022679"/>
    </source>
</evidence>
<dbReference type="SUPFAM" id="SSF53335">
    <property type="entry name" value="S-adenosyl-L-methionine-dependent methyltransferases"/>
    <property type="match status" value="1"/>
</dbReference>
<dbReference type="HAMAP" id="MF_00198">
    <property type="entry name" value="Spermidine_synth"/>
    <property type="match status" value="1"/>
</dbReference>
<dbReference type="Pfam" id="PF17284">
    <property type="entry name" value="Spermine_synt_N"/>
    <property type="match status" value="1"/>
</dbReference>
<comment type="caution">
    <text evidence="5">The sequence shown here is derived from an EMBL/GenBank/DDBJ whole genome shotgun (WGS) entry which is preliminary data.</text>
</comment>
<dbReference type="CDD" id="cd02440">
    <property type="entry name" value="AdoMet_MTases"/>
    <property type="match status" value="1"/>
</dbReference>
<accession>A0A438EYU9</accession>
<dbReference type="Gene3D" id="2.30.140.10">
    <property type="entry name" value="Spermidine synthase, tetramerisation domain"/>
    <property type="match status" value="1"/>
</dbReference>
<protein>
    <submittedName>
        <fullName evidence="5">Spermidine synthase</fullName>
    </submittedName>
</protein>
<dbReference type="EMBL" id="QGNW01001161">
    <property type="protein sequence ID" value="RVW52866.1"/>
    <property type="molecule type" value="Genomic_DNA"/>
</dbReference>
<dbReference type="InterPro" id="IPR029063">
    <property type="entry name" value="SAM-dependent_MTases_sf"/>
</dbReference>
<keyword evidence="3" id="KW-0620">Polyamine biosynthesis</keyword>
<dbReference type="PROSITE" id="PS51006">
    <property type="entry name" value="PABS_2"/>
    <property type="match status" value="1"/>
</dbReference>
<evidence type="ECO:0000313" key="5">
    <source>
        <dbReference type="EMBL" id="RVW52866.1"/>
    </source>
</evidence>
<dbReference type="InterPro" id="IPR001045">
    <property type="entry name" value="Spermi_synthase"/>
</dbReference>
<dbReference type="GO" id="GO:0006596">
    <property type="term" value="P:polyamine biosynthetic process"/>
    <property type="evidence" value="ECO:0007669"/>
    <property type="project" value="UniProtKB-UniRule"/>
</dbReference>
<dbReference type="Proteomes" id="UP000288805">
    <property type="component" value="Unassembled WGS sequence"/>
</dbReference>
<evidence type="ECO:0000256" key="1">
    <source>
        <dbReference type="ARBA" id="ARBA00007867"/>
    </source>
</evidence>
<dbReference type="InterPro" id="IPR037163">
    <property type="entry name" value="Spermidine_synt_N_sf"/>
</dbReference>
<reference evidence="5 6" key="1">
    <citation type="journal article" date="2018" name="PLoS Genet.">
        <title>Population sequencing reveals clonal diversity and ancestral inbreeding in the grapevine cultivar Chardonnay.</title>
        <authorList>
            <person name="Roach M.J."/>
            <person name="Johnson D.L."/>
            <person name="Bohlmann J."/>
            <person name="van Vuuren H.J."/>
            <person name="Jones S.J."/>
            <person name="Pretorius I.S."/>
            <person name="Schmidt S.A."/>
            <person name="Borneman A.R."/>
        </authorList>
    </citation>
    <scope>NUCLEOTIDE SEQUENCE [LARGE SCALE GENOMIC DNA]</scope>
    <source>
        <strain evidence="6">cv. Chardonnay</strain>
        <tissue evidence="5">Leaf</tissue>
    </source>
</reference>
<dbReference type="Gene3D" id="3.40.50.150">
    <property type="entry name" value="Vaccinia Virus protein VP39"/>
    <property type="match status" value="1"/>
</dbReference>
<dbReference type="InterPro" id="IPR030374">
    <property type="entry name" value="PABS"/>
</dbReference>
<dbReference type="InterPro" id="IPR035246">
    <property type="entry name" value="Spermidine_synt_N"/>
</dbReference>
<dbReference type="GO" id="GO:0016740">
    <property type="term" value="F:transferase activity"/>
    <property type="evidence" value="ECO:0007669"/>
    <property type="project" value="UniProtKB-UniRule"/>
</dbReference>
<dbReference type="Pfam" id="PF01564">
    <property type="entry name" value="Spermine_synth"/>
    <property type="match status" value="1"/>
</dbReference>
<comment type="similarity">
    <text evidence="1">Belongs to the spermidine/spermine synthase family.</text>
</comment>
<dbReference type="PANTHER" id="PTHR11558:SF28">
    <property type="entry name" value="SPERMIDINE SYNTHASE 2-LIKE"/>
    <property type="match status" value="1"/>
</dbReference>